<dbReference type="GO" id="GO:0016758">
    <property type="term" value="F:hexosyltransferase activity"/>
    <property type="evidence" value="ECO:0007669"/>
    <property type="project" value="UniProtKB-ARBA"/>
</dbReference>
<dbReference type="PANTHER" id="PTHR22916:SF3">
    <property type="entry name" value="UDP-GLCNAC:BETAGAL BETA-1,3-N-ACETYLGLUCOSAMINYLTRANSFERASE-LIKE PROTEIN 1"/>
    <property type="match status" value="1"/>
</dbReference>
<accession>A0AAV3X396</accession>
<dbReference type="RefSeq" id="WP_226573786.1">
    <property type="nucleotide sequence ID" value="NZ_BLAY01000003.1"/>
</dbReference>
<name>A0AAV3X396_9CYAN</name>
<protein>
    <submittedName>
        <fullName evidence="2">Glycosyl transferase family 2</fullName>
    </submittedName>
</protein>
<dbReference type="CDD" id="cd00761">
    <property type="entry name" value="Glyco_tranf_GTA_type"/>
    <property type="match status" value="1"/>
</dbReference>
<dbReference type="EMBL" id="BLAY01000003">
    <property type="protein sequence ID" value="GET35676.1"/>
    <property type="molecule type" value="Genomic_DNA"/>
</dbReference>
<dbReference type="PANTHER" id="PTHR22916">
    <property type="entry name" value="GLYCOSYLTRANSFERASE"/>
    <property type="match status" value="1"/>
</dbReference>
<dbReference type="Proteomes" id="UP001050975">
    <property type="component" value="Unassembled WGS sequence"/>
</dbReference>
<organism evidence="2 3">
    <name type="scientific">Microseira wollei NIES-4236</name>
    <dbReference type="NCBI Taxonomy" id="2530354"/>
    <lineage>
        <taxon>Bacteria</taxon>
        <taxon>Bacillati</taxon>
        <taxon>Cyanobacteriota</taxon>
        <taxon>Cyanophyceae</taxon>
        <taxon>Oscillatoriophycideae</taxon>
        <taxon>Aerosakkonematales</taxon>
        <taxon>Aerosakkonemataceae</taxon>
        <taxon>Microseira</taxon>
    </lineage>
</organism>
<feature type="domain" description="Glycosyltransferase 2-like" evidence="1">
    <location>
        <begin position="7"/>
        <end position="125"/>
    </location>
</feature>
<evidence type="ECO:0000313" key="3">
    <source>
        <dbReference type="Proteomes" id="UP001050975"/>
    </source>
</evidence>
<evidence type="ECO:0000259" key="1">
    <source>
        <dbReference type="Pfam" id="PF00535"/>
    </source>
</evidence>
<keyword evidence="3" id="KW-1185">Reference proteome</keyword>
<dbReference type="AlphaFoldDB" id="A0AAV3X396"/>
<comment type="caution">
    <text evidence="2">The sequence shown here is derived from an EMBL/GenBank/DDBJ whole genome shotgun (WGS) entry which is preliminary data.</text>
</comment>
<proteinExistence type="predicted"/>
<dbReference type="InterPro" id="IPR001173">
    <property type="entry name" value="Glyco_trans_2-like"/>
</dbReference>
<keyword evidence="2" id="KW-0808">Transferase</keyword>
<dbReference type="Gene3D" id="3.90.550.10">
    <property type="entry name" value="Spore Coat Polysaccharide Biosynthesis Protein SpsA, Chain A"/>
    <property type="match status" value="1"/>
</dbReference>
<gene>
    <name evidence="2" type="ORF">MiSe_04180</name>
</gene>
<reference evidence="2" key="1">
    <citation type="submission" date="2019-10" db="EMBL/GenBank/DDBJ databases">
        <title>Draft genome sequece of Microseira wollei NIES-4236.</title>
        <authorList>
            <person name="Yamaguchi H."/>
            <person name="Suzuki S."/>
            <person name="Kawachi M."/>
        </authorList>
    </citation>
    <scope>NUCLEOTIDE SEQUENCE</scope>
    <source>
        <strain evidence="2">NIES-4236</strain>
    </source>
</reference>
<dbReference type="SUPFAM" id="SSF53448">
    <property type="entry name" value="Nucleotide-diphospho-sugar transferases"/>
    <property type="match status" value="1"/>
</dbReference>
<dbReference type="Pfam" id="PF00535">
    <property type="entry name" value="Glycos_transf_2"/>
    <property type="match status" value="1"/>
</dbReference>
<dbReference type="InterPro" id="IPR029044">
    <property type="entry name" value="Nucleotide-diphossugar_trans"/>
</dbReference>
<evidence type="ECO:0000313" key="2">
    <source>
        <dbReference type="EMBL" id="GET35676.1"/>
    </source>
</evidence>
<sequence length="308" mass="35558">MNKPLVSCIIIFFNAEKFFEEAIESVFAQTYDNWELLLADDGSSDRSTAIAQAYAQKYPDKVLYLEHENHQNRGMSATRNLGIRNAKGQYIAFLDADDVWLPSKLDQQVEIMESQPDVAMVYGRSQYWLSWTGHPDDIQKDYIPDAYLPAQIYHPPTLLTQCYPLGHATPPPPSDIILRRETIERLGGFEAGFQGIYQLYEDQAFFAKLYLQYPVFVSGECWDKYRLHPDSCGSVVNKSGKYQIVRQFFLNWLENYLSAHKIQDAQVWKALKNALLAYRNPTLFKLKKLTERWLGRIGGLVKSLTTKY</sequence>